<name>A0A098EFH3_9ZZZZ</name>
<evidence type="ECO:0000256" key="5">
    <source>
        <dbReference type="ARBA" id="ARBA00023052"/>
    </source>
</evidence>
<dbReference type="Gene3D" id="3.40.50.970">
    <property type="match status" value="2"/>
</dbReference>
<protein>
    <submittedName>
        <fullName evidence="7">Transketolase</fullName>
    </submittedName>
</protein>
<dbReference type="CDD" id="cd02012">
    <property type="entry name" value="TPP_TK"/>
    <property type="match status" value="1"/>
</dbReference>
<evidence type="ECO:0000313" key="7">
    <source>
        <dbReference type="EMBL" id="CEG13785.1"/>
    </source>
</evidence>
<evidence type="ECO:0000256" key="2">
    <source>
        <dbReference type="ARBA" id="ARBA00001946"/>
    </source>
</evidence>
<dbReference type="InterPro" id="IPR005474">
    <property type="entry name" value="Transketolase_N"/>
</dbReference>
<comment type="cofactor">
    <cofactor evidence="1">
        <name>Mn(2+)</name>
        <dbReference type="ChEBI" id="CHEBI:29035"/>
    </cofactor>
</comment>
<comment type="cofactor">
    <cofactor evidence="3">
        <name>thiamine diphosphate</name>
        <dbReference type="ChEBI" id="CHEBI:58937"/>
    </cofactor>
</comment>
<dbReference type="InterPro" id="IPR009014">
    <property type="entry name" value="Transketo_C/PFOR_II"/>
</dbReference>
<reference evidence="7" key="1">
    <citation type="submission" date="2014-09" db="EMBL/GenBank/DDBJ databases">
        <authorList>
            <person name="Probst J Alexander"/>
        </authorList>
    </citation>
    <scope>NUCLEOTIDE SEQUENCE</scope>
</reference>
<evidence type="ECO:0000256" key="3">
    <source>
        <dbReference type="ARBA" id="ARBA00001964"/>
    </source>
</evidence>
<dbReference type="Pfam" id="PF02779">
    <property type="entry name" value="Transket_pyr"/>
    <property type="match status" value="1"/>
</dbReference>
<dbReference type="FunFam" id="3.40.50.970:FF:000129">
    <property type="entry name" value="Transketolase"/>
    <property type="match status" value="1"/>
</dbReference>
<sequence length="641" mass="71572">MVKIKIIPRCEFIRIEEAHIDKFKKLDIIGNMCRFNTLNAVKKAGSGHLGTSFSALDVLTYLYFYKMNVRKLGVKNPDRDVYIPSKGHDVPGQYAILFALGIIPYEKLLKLRRLGGLDGHPDVGIPGIEMNSGSLGMGISKAKGFAWVKKHKDNNGTIYVLTGDGELQEGQIYESLQTTVHQKLNNIQVIVDHNKVQSDKLVDSITYLGDLRKKFESFGWYVDRCDGHDFYQIDESLKRCEKITDKPKIIIADTIKGKGVSFMEHPKALIDGCGSYKWHAGAPNDEHFNKACNELKSKIDEQIANAKLPPLELELVEDFEKKQSGVAPEKIVESYGNALVDAGKRRKDIIVLDADLALDCCVRKFELEFPDRFIENGIAEQDMVSMAGGLALSGMLPIVNSFSTFLAARSNEQIYTNATEKTKIIYVCHYAGLIPAGPGKSHQGVRDISLFHALPNMIILEPCNSEETKMVLNYCIDKAETNCMIRLIISPSPRLIKLPENYELSFGKGVILREGNDAVIFSYGPVMLHEALKASELLEEKSIGLKVVNFPWLNRIDSKCFENTVGECRNIFALDNHFVNGGFGDFLLNAVNESNELKNKKFTKFGLKDYPACGTPSEALEYHELDGDSLASRIQKLVSSQ</sequence>
<dbReference type="Gene3D" id="3.40.50.920">
    <property type="match status" value="1"/>
</dbReference>
<dbReference type="SMART" id="SM00861">
    <property type="entry name" value="Transket_pyr"/>
    <property type="match status" value="1"/>
</dbReference>
<dbReference type="CDD" id="cd07033">
    <property type="entry name" value="TPP_PYR_DXS_TK_like"/>
    <property type="match status" value="1"/>
</dbReference>
<evidence type="ECO:0000259" key="6">
    <source>
        <dbReference type="SMART" id="SM00861"/>
    </source>
</evidence>
<keyword evidence="5" id="KW-0786">Thiamine pyrophosphate</keyword>
<evidence type="ECO:0000256" key="1">
    <source>
        <dbReference type="ARBA" id="ARBA00001936"/>
    </source>
</evidence>
<dbReference type="GO" id="GO:0005737">
    <property type="term" value="C:cytoplasm"/>
    <property type="evidence" value="ECO:0007669"/>
    <property type="project" value="UniProtKB-ARBA"/>
</dbReference>
<dbReference type="AlphaFoldDB" id="A0A098EFH3"/>
<dbReference type="InterPro" id="IPR033248">
    <property type="entry name" value="Transketolase_C"/>
</dbReference>
<dbReference type="SUPFAM" id="SSF52922">
    <property type="entry name" value="TK C-terminal domain-like"/>
    <property type="match status" value="1"/>
</dbReference>
<dbReference type="InterPro" id="IPR029061">
    <property type="entry name" value="THDP-binding"/>
</dbReference>
<dbReference type="PANTHER" id="PTHR43825:SF1">
    <property type="entry name" value="TRANSKETOLASE-LIKE PYRIMIDINE-BINDING DOMAIN-CONTAINING PROTEIN"/>
    <property type="match status" value="1"/>
</dbReference>
<dbReference type="InterPro" id="IPR051157">
    <property type="entry name" value="PDH/Transketolase"/>
</dbReference>
<accession>A0A098EFH3</accession>
<comment type="cofactor">
    <cofactor evidence="2">
        <name>Mg(2+)</name>
        <dbReference type="ChEBI" id="CHEBI:18420"/>
    </cofactor>
</comment>
<gene>
    <name evidence="7" type="ORF">MSIBF_A50004</name>
</gene>
<dbReference type="SUPFAM" id="SSF52518">
    <property type="entry name" value="Thiamin diphosphate-binding fold (THDP-binding)"/>
    <property type="match status" value="2"/>
</dbReference>
<organism evidence="7">
    <name type="scientific">groundwater metagenome</name>
    <dbReference type="NCBI Taxonomy" id="717931"/>
    <lineage>
        <taxon>unclassified sequences</taxon>
        <taxon>metagenomes</taxon>
        <taxon>ecological metagenomes</taxon>
    </lineage>
</organism>
<dbReference type="Pfam" id="PF02780">
    <property type="entry name" value="Transketolase_C"/>
    <property type="match status" value="1"/>
</dbReference>
<dbReference type="PANTHER" id="PTHR43825">
    <property type="entry name" value="PYRUVATE DEHYDROGENASE E1 COMPONENT"/>
    <property type="match status" value="1"/>
</dbReference>
<comment type="similarity">
    <text evidence="4">Belongs to the transketolase family.</text>
</comment>
<evidence type="ECO:0000256" key="4">
    <source>
        <dbReference type="ARBA" id="ARBA00007131"/>
    </source>
</evidence>
<proteinExistence type="inferred from homology"/>
<dbReference type="Pfam" id="PF00456">
    <property type="entry name" value="Transketolase_N"/>
    <property type="match status" value="1"/>
</dbReference>
<dbReference type="InterPro" id="IPR005475">
    <property type="entry name" value="Transketolase-like_Pyr-bd"/>
</dbReference>
<dbReference type="EMBL" id="CCXY01000413">
    <property type="protein sequence ID" value="CEG13785.1"/>
    <property type="molecule type" value="Genomic_DNA"/>
</dbReference>
<feature type="domain" description="Transketolase-like pyrimidine-binding" evidence="6">
    <location>
        <begin position="329"/>
        <end position="498"/>
    </location>
</feature>